<dbReference type="PANTHER" id="PTHR34853:SF5">
    <property type="entry name" value="LIP-DOMAIN-CONTAINING PROTEIN-RELATED"/>
    <property type="match status" value="1"/>
</dbReference>
<gene>
    <name evidence="3" type="ORF">LY89DRAFT_679880</name>
</gene>
<dbReference type="Gene3D" id="1.10.260.130">
    <property type="match status" value="1"/>
</dbReference>
<dbReference type="PIRSF" id="PIRSF029171">
    <property type="entry name" value="Esterase_LipA"/>
    <property type="match status" value="1"/>
</dbReference>
<name>A0A194XTN7_MOLSC</name>
<dbReference type="Proteomes" id="UP000070700">
    <property type="component" value="Unassembled WGS sequence"/>
</dbReference>
<proteinExistence type="inferred from homology"/>
<dbReference type="RefSeq" id="XP_018077417.1">
    <property type="nucleotide sequence ID" value="XM_018213959.1"/>
</dbReference>
<reference evidence="3 4" key="1">
    <citation type="submission" date="2015-10" db="EMBL/GenBank/DDBJ databases">
        <title>Full genome of DAOMC 229536 Phialocephala scopiformis, a fungal endophyte of spruce producing the potent anti-insectan compound rugulosin.</title>
        <authorList>
            <consortium name="DOE Joint Genome Institute"/>
            <person name="Walker A.K."/>
            <person name="Frasz S.L."/>
            <person name="Seifert K.A."/>
            <person name="Miller J.D."/>
            <person name="Mondo S.J."/>
            <person name="Labutti K."/>
            <person name="Lipzen A."/>
            <person name="Dockter R."/>
            <person name="Kennedy M."/>
            <person name="Grigoriev I.V."/>
            <person name="Spatafora J.W."/>
        </authorList>
    </citation>
    <scope>NUCLEOTIDE SEQUENCE [LARGE SCALE GENOMIC DNA]</scope>
    <source>
        <strain evidence="3 4">CBS 120377</strain>
    </source>
</reference>
<sequence length="387" mass="41362">MDPPSGFESTTPGTILRIRKAPGNLTDIIANSSTAYNILYRTTDSQYKPTWAVATLFLPSVITPNYGEYFLSYQIPYDNANVDGSSSYVIYEPGVTPTDISAGLGRGWHVLTGDYEGPLASFSAGVMSGHAVLDGVRAVLSGSCAETFGLLPEVKYALSGYSGGSIASEFAAELQKDYAPELKFVGVAIGGTVPNITSVRDTVDGTVSAGLLPSWLVGVTSQFPLARKYLVSVLKKTGPYNATTFFSVAASGDIFTDLTVFEFQNISNYFVDGFADLNDPLVQAVVKSDNTMGDHGLPTMPLFVYKAIHDELSPVVDTDELVDRYCELGASIWYRRNTVGTHGSESAAENPIAFEFLESVFAGTYSIDGCKIETVTNPAPSQVVVGI</sequence>
<dbReference type="InParanoid" id="A0A194XTN7"/>
<keyword evidence="1" id="KW-0378">Hydrolase</keyword>
<organism evidence="3 4">
    <name type="scientific">Mollisia scopiformis</name>
    <name type="common">Conifer needle endophyte fungus</name>
    <name type="synonym">Phialocephala scopiformis</name>
    <dbReference type="NCBI Taxonomy" id="149040"/>
    <lineage>
        <taxon>Eukaryota</taxon>
        <taxon>Fungi</taxon>
        <taxon>Dikarya</taxon>
        <taxon>Ascomycota</taxon>
        <taxon>Pezizomycotina</taxon>
        <taxon>Leotiomycetes</taxon>
        <taxon>Helotiales</taxon>
        <taxon>Mollisiaceae</taxon>
        <taxon>Mollisia</taxon>
    </lineage>
</organism>
<dbReference type="GO" id="GO:0016042">
    <property type="term" value="P:lipid catabolic process"/>
    <property type="evidence" value="ECO:0007669"/>
    <property type="project" value="UniProtKB-UniRule"/>
</dbReference>
<evidence type="ECO:0000313" key="4">
    <source>
        <dbReference type="Proteomes" id="UP000070700"/>
    </source>
</evidence>
<evidence type="ECO:0000256" key="1">
    <source>
        <dbReference type="ARBA" id="ARBA00022801"/>
    </source>
</evidence>
<dbReference type="EMBL" id="KQ947405">
    <property type="protein sequence ID" value="KUJ23062.1"/>
    <property type="molecule type" value="Genomic_DNA"/>
</dbReference>
<dbReference type="GO" id="GO:0004806">
    <property type="term" value="F:triacylglycerol lipase activity"/>
    <property type="evidence" value="ECO:0007669"/>
    <property type="project" value="UniProtKB-UniRule"/>
</dbReference>
<comment type="similarity">
    <text evidence="2">Belongs to the AB hydrolase superfamily. Lipase family.</text>
</comment>
<dbReference type="GeneID" id="28823685"/>
<evidence type="ECO:0000256" key="2">
    <source>
        <dbReference type="PIRNR" id="PIRNR029171"/>
    </source>
</evidence>
<dbReference type="InterPro" id="IPR029058">
    <property type="entry name" value="AB_hydrolase_fold"/>
</dbReference>
<evidence type="ECO:0000313" key="3">
    <source>
        <dbReference type="EMBL" id="KUJ23062.1"/>
    </source>
</evidence>
<dbReference type="Gene3D" id="3.40.50.1820">
    <property type="entry name" value="alpha/beta hydrolase"/>
    <property type="match status" value="1"/>
</dbReference>
<dbReference type="PANTHER" id="PTHR34853">
    <property type="match status" value="1"/>
</dbReference>
<dbReference type="KEGG" id="psco:LY89DRAFT_679880"/>
<accession>A0A194XTN7</accession>
<dbReference type="SUPFAM" id="SSF53474">
    <property type="entry name" value="alpha/beta-Hydrolases"/>
    <property type="match status" value="1"/>
</dbReference>
<dbReference type="InterPro" id="IPR005152">
    <property type="entry name" value="Lipase_secreted"/>
</dbReference>
<dbReference type="AlphaFoldDB" id="A0A194XTN7"/>
<keyword evidence="4" id="KW-1185">Reference proteome</keyword>
<protein>
    <submittedName>
        <fullName evidence="3">Lipase 1</fullName>
    </submittedName>
</protein>
<dbReference type="Pfam" id="PF03583">
    <property type="entry name" value="LIP"/>
    <property type="match status" value="1"/>
</dbReference>
<dbReference type="OrthoDB" id="2373480at2759"/>